<evidence type="ECO:0000313" key="7">
    <source>
        <dbReference type="Proteomes" id="UP000717515"/>
    </source>
</evidence>
<comment type="catalytic activity">
    <reaction evidence="3">
        <text>RX + glutathione = an S-substituted glutathione + a halide anion + H(+)</text>
        <dbReference type="Rhea" id="RHEA:16437"/>
        <dbReference type="ChEBI" id="CHEBI:15378"/>
        <dbReference type="ChEBI" id="CHEBI:16042"/>
        <dbReference type="ChEBI" id="CHEBI:17792"/>
        <dbReference type="ChEBI" id="CHEBI:57925"/>
        <dbReference type="ChEBI" id="CHEBI:90779"/>
        <dbReference type="EC" id="2.5.1.18"/>
    </reaction>
</comment>
<reference evidence="6" key="1">
    <citation type="submission" date="2021-07" db="EMBL/GenBank/DDBJ databases">
        <title>Draft genome of Mortierella alpina, strain LL118, isolated from an aspen leaf litter sample.</title>
        <authorList>
            <person name="Yang S."/>
            <person name="Vinatzer B.A."/>
        </authorList>
    </citation>
    <scope>NUCLEOTIDE SEQUENCE</scope>
    <source>
        <strain evidence="6">LL118</strain>
    </source>
</reference>
<evidence type="ECO:0000259" key="5">
    <source>
        <dbReference type="PROSITE" id="PS50405"/>
    </source>
</evidence>
<evidence type="ECO:0000256" key="1">
    <source>
        <dbReference type="ARBA" id="ARBA00012452"/>
    </source>
</evidence>
<feature type="domain" description="GST C-terminal" evidence="5">
    <location>
        <begin position="117"/>
        <end position="247"/>
    </location>
</feature>
<dbReference type="InterPro" id="IPR035992">
    <property type="entry name" value="Ricin_B-like_lectins"/>
</dbReference>
<sequence>MATPQRFASLHTELSPKDTSLLLGSAVKDLEFEVNYFQISCIAATPRYLLTYGQANWKNHHPKNFFGPDSTEKYEVAFGCLPSLKVKAAEGEGEILLAEAFNIDLFLAKKFGLLGENEYEEATIRAFYSQIHFLRERSLMRMTWTFPDKRRESWETFVKTTLPDFIRKHEQHLERNGSNGHYFGDKLSLADIHLMSVLDHFLELPRGEEIVDLFKASTLLWKVIENAREGNPLIVAWRNTDEFKKCVEGGKVLYTMARSTLFTLLVLALLQVALALPYGYNLIINVAANGALIGNPYKAPSLQEDTEGVAFNRWGINPFKGGASIFMPPAGAFLNVGDHREVVVRGGESEWSFEQAGSEVYIIKVPNDDLVLEWNEQYGGVSLQPANGKPTQRWRVQSSFGYSRMFSQC</sequence>
<gene>
    <name evidence="6" type="ORF">KVV02_008459</name>
</gene>
<dbReference type="EC" id="2.5.1.18" evidence="1"/>
<organism evidence="6 7">
    <name type="scientific">Mortierella alpina</name>
    <name type="common">Oleaginous fungus</name>
    <name type="synonym">Mortierella renispora</name>
    <dbReference type="NCBI Taxonomy" id="64518"/>
    <lineage>
        <taxon>Eukaryota</taxon>
        <taxon>Fungi</taxon>
        <taxon>Fungi incertae sedis</taxon>
        <taxon>Mucoromycota</taxon>
        <taxon>Mortierellomycotina</taxon>
        <taxon>Mortierellomycetes</taxon>
        <taxon>Mortierellales</taxon>
        <taxon>Mortierellaceae</taxon>
        <taxon>Mortierella</taxon>
    </lineage>
</organism>
<keyword evidence="4" id="KW-0812">Transmembrane</keyword>
<evidence type="ECO:0000256" key="4">
    <source>
        <dbReference type="SAM" id="Phobius"/>
    </source>
</evidence>
<evidence type="ECO:0000256" key="3">
    <source>
        <dbReference type="ARBA" id="ARBA00047960"/>
    </source>
</evidence>
<keyword evidence="4" id="KW-1133">Transmembrane helix</keyword>
<keyword evidence="2" id="KW-0808">Transferase</keyword>
<dbReference type="AlphaFoldDB" id="A0A9P8A1L5"/>
<dbReference type="PANTHER" id="PTHR11571:SF224">
    <property type="entry name" value="HEMATOPOIETIC PROSTAGLANDIN D SYNTHASE"/>
    <property type="match status" value="1"/>
</dbReference>
<dbReference type="Proteomes" id="UP000717515">
    <property type="component" value="Unassembled WGS sequence"/>
</dbReference>
<dbReference type="InterPro" id="IPR010987">
    <property type="entry name" value="Glutathione-S-Trfase_C-like"/>
</dbReference>
<dbReference type="Gene3D" id="2.80.10.50">
    <property type="match status" value="1"/>
</dbReference>
<dbReference type="GO" id="GO:0006749">
    <property type="term" value="P:glutathione metabolic process"/>
    <property type="evidence" value="ECO:0007669"/>
    <property type="project" value="TreeGrafter"/>
</dbReference>
<dbReference type="InterPro" id="IPR004046">
    <property type="entry name" value="GST_C"/>
</dbReference>
<dbReference type="Gene3D" id="1.20.1050.10">
    <property type="match status" value="1"/>
</dbReference>
<dbReference type="CDD" id="cd23714">
    <property type="entry name" value="beta-trefoil_Ricin_MtaL"/>
    <property type="match status" value="1"/>
</dbReference>
<dbReference type="Gene3D" id="3.40.30.10">
    <property type="entry name" value="Glutaredoxin"/>
    <property type="match status" value="1"/>
</dbReference>
<dbReference type="SUPFAM" id="SSF50370">
    <property type="entry name" value="Ricin B-like lectins"/>
    <property type="match status" value="1"/>
</dbReference>
<dbReference type="PANTHER" id="PTHR11571">
    <property type="entry name" value="GLUTATHIONE S-TRANSFERASE"/>
    <property type="match status" value="1"/>
</dbReference>
<comment type="caution">
    <text evidence="6">The sequence shown here is derived from an EMBL/GenBank/DDBJ whole genome shotgun (WGS) entry which is preliminary data.</text>
</comment>
<keyword evidence="4" id="KW-0472">Membrane</keyword>
<dbReference type="SUPFAM" id="SSF47616">
    <property type="entry name" value="GST C-terminal domain-like"/>
    <property type="match status" value="1"/>
</dbReference>
<dbReference type="EMBL" id="JAIFTL010000224">
    <property type="protein sequence ID" value="KAG9321165.1"/>
    <property type="molecule type" value="Genomic_DNA"/>
</dbReference>
<name>A0A9P8A1L5_MORAP</name>
<dbReference type="PROSITE" id="PS50231">
    <property type="entry name" value="RICIN_B_LECTIN"/>
    <property type="match status" value="1"/>
</dbReference>
<dbReference type="GO" id="GO:0004364">
    <property type="term" value="F:glutathione transferase activity"/>
    <property type="evidence" value="ECO:0007669"/>
    <property type="project" value="UniProtKB-EC"/>
</dbReference>
<dbReference type="Pfam" id="PF14497">
    <property type="entry name" value="GST_C_3"/>
    <property type="match status" value="1"/>
</dbReference>
<feature type="transmembrane region" description="Helical" evidence="4">
    <location>
        <begin position="261"/>
        <end position="280"/>
    </location>
</feature>
<evidence type="ECO:0000256" key="2">
    <source>
        <dbReference type="ARBA" id="ARBA00022679"/>
    </source>
</evidence>
<accession>A0A9P8A1L5</accession>
<proteinExistence type="predicted"/>
<protein>
    <recommendedName>
        <fullName evidence="1">glutathione transferase</fullName>
        <ecNumber evidence="1">2.5.1.18</ecNumber>
    </recommendedName>
</protein>
<dbReference type="PROSITE" id="PS50405">
    <property type="entry name" value="GST_CTER"/>
    <property type="match status" value="1"/>
</dbReference>
<dbReference type="InterPro" id="IPR036282">
    <property type="entry name" value="Glutathione-S-Trfase_C_sf"/>
</dbReference>
<evidence type="ECO:0000313" key="6">
    <source>
        <dbReference type="EMBL" id="KAG9321165.1"/>
    </source>
</evidence>
<dbReference type="InterPro" id="IPR050213">
    <property type="entry name" value="GST_superfamily"/>
</dbReference>